<dbReference type="Proteomes" id="UP001526201">
    <property type="component" value="Unassembled WGS sequence"/>
</dbReference>
<dbReference type="RefSeq" id="WP_264068871.1">
    <property type="nucleotide sequence ID" value="NZ_JACKTY010000030.1"/>
</dbReference>
<evidence type="ECO:0000256" key="1">
    <source>
        <dbReference type="SAM" id="MobiDB-lite"/>
    </source>
</evidence>
<keyword evidence="3" id="KW-1185">Reference proteome</keyword>
<evidence type="ECO:0000313" key="2">
    <source>
        <dbReference type="EMBL" id="MCV7227859.1"/>
    </source>
</evidence>
<feature type="compositionally biased region" description="Acidic residues" evidence="1">
    <location>
        <begin position="28"/>
        <end position="37"/>
    </location>
</feature>
<gene>
    <name evidence="2" type="ORF">H7J73_17720</name>
</gene>
<comment type="caution">
    <text evidence="2">The sequence shown here is derived from an EMBL/GenBank/DDBJ whole genome shotgun (WGS) entry which is preliminary data.</text>
</comment>
<proteinExistence type="predicted"/>
<evidence type="ECO:0000313" key="3">
    <source>
        <dbReference type="Proteomes" id="UP001526201"/>
    </source>
</evidence>
<dbReference type="EMBL" id="JACKTY010000030">
    <property type="protein sequence ID" value="MCV7227859.1"/>
    <property type="molecule type" value="Genomic_DNA"/>
</dbReference>
<protein>
    <submittedName>
        <fullName evidence="2">Uncharacterized protein</fullName>
    </submittedName>
</protein>
<organism evidence="2 3">
    <name type="scientific">Mycolicibacterium komossense</name>
    <dbReference type="NCBI Taxonomy" id="1779"/>
    <lineage>
        <taxon>Bacteria</taxon>
        <taxon>Bacillati</taxon>
        <taxon>Actinomycetota</taxon>
        <taxon>Actinomycetes</taxon>
        <taxon>Mycobacteriales</taxon>
        <taxon>Mycobacteriaceae</taxon>
        <taxon>Mycolicibacterium</taxon>
    </lineage>
</organism>
<reference evidence="2 3" key="1">
    <citation type="journal article" date="2022" name="BMC Genomics">
        <title>Comparative genome analysis of mycobacteria focusing on tRNA and non-coding RNA.</title>
        <authorList>
            <person name="Behra P.R.K."/>
            <person name="Pettersson B.M.F."/>
            <person name="Ramesh M."/>
            <person name="Das S."/>
            <person name="Dasgupta S."/>
            <person name="Kirsebom L.A."/>
        </authorList>
    </citation>
    <scope>NUCLEOTIDE SEQUENCE [LARGE SCALE GENOMIC DNA]</scope>
    <source>
        <strain evidence="2 3">DSM 44078</strain>
    </source>
</reference>
<feature type="region of interest" description="Disordered" evidence="1">
    <location>
        <begin position="1"/>
        <end position="44"/>
    </location>
</feature>
<name>A0ABT3CEF4_9MYCO</name>
<sequence>MAQSDKRAKYRHLPPSGDLAETVASVDEGPDPAEDLDTWQAHEGATPYLRTTLGPWVR</sequence>
<accession>A0ABT3CEF4</accession>